<reference evidence="2 3" key="1">
    <citation type="submission" date="2016-10" db="EMBL/GenBank/DDBJ databases">
        <authorList>
            <person name="Varghese N."/>
            <person name="Submissions S."/>
        </authorList>
    </citation>
    <scope>NUCLEOTIDE SEQUENCE [LARGE SCALE GENOMIC DNA]</scope>
    <source>
        <strain evidence="2 3">Gm-149</strain>
    </source>
</reference>
<comment type="caution">
    <text evidence="1">The sequence shown here is derived from an EMBL/GenBank/DDBJ whole genome shotgun (WGS) entry which is preliminary data.</text>
</comment>
<name>A0A511CCP9_9FLAO</name>
<evidence type="ECO:0000313" key="4">
    <source>
        <dbReference type="Proteomes" id="UP000321579"/>
    </source>
</evidence>
<dbReference type="Proteomes" id="UP000321579">
    <property type="component" value="Unassembled WGS sequence"/>
</dbReference>
<dbReference type="EMBL" id="BJVF01000001">
    <property type="protein sequence ID" value="GEL10407.1"/>
    <property type="molecule type" value="Genomic_DNA"/>
</dbReference>
<keyword evidence="3" id="KW-1185">Reference proteome</keyword>
<dbReference type="Proteomes" id="UP000182367">
    <property type="component" value="Unassembled WGS sequence"/>
</dbReference>
<dbReference type="AlphaFoldDB" id="A0A511CCP9"/>
<dbReference type="RefSeq" id="WP_255283851.1">
    <property type="nucleotide sequence ID" value="NZ_BJVF01000001.1"/>
</dbReference>
<protein>
    <submittedName>
        <fullName evidence="1">Uncharacterized protein</fullName>
    </submittedName>
</protein>
<accession>A0A511CCP9</accession>
<organism evidence="1 4">
    <name type="scientific">Flavobacterium glycines</name>
    <dbReference type="NCBI Taxonomy" id="551990"/>
    <lineage>
        <taxon>Bacteria</taxon>
        <taxon>Pseudomonadati</taxon>
        <taxon>Bacteroidota</taxon>
        <taxon>Flavobacteriia</taxon>
        <taxon>Flavobacteriales</taxon>
        <taxon>Flavobacteriaceae</taxon>
        <taxon>Flavobacterium</taxon>
    </lineage>
</organism>
<gene>
    <name evidence="1" type="ORF">FGL01_11460</name>
    <name evidence="2" type="ORF">SAMN05192550_0559</name>
</gene>
<evidence type="ECO:0000313" key="1">
    <source>
        <dbReference type="EMBL" id="GEL10407.1"/>
    </source>
</evidence>
<dbReference type="EMBL" id="FNEO01000001">
    <property type="protein sequence ID" value="SDI69324.1"/>
    <property type="molecule type" value="Genomic_DNA"/>
</dbReference>
<sequence length="41" mass="4431">MNTEKKEWITPLATEINVNGGTDFGNNESYVTGFGNHGSIS</sequence>
<evidence type="ECO:0000313" key="3">
    <source>
        <dbReference type="Proteomes" id="UP000182367"/>
    </source>
</evidence>
<evidence type="ECO:0000313" key="2">
    <source>
        <dbReference type="EMBL" id="SDI69324.1"/>
    </source>
</evidence>
<proteinExistence type="predicted"/>
<reference evidence="1 4" key="2">
    <citation type="submission" date="2019-07" db="EMBL/GenBank/DDBJ databases">
        <title>Whole genome shotgun sequence of Flavobacterium glycines NBRC 105008.</title>
        <authorList>
            <person name="Hosoyama A."/>
            <person name="Uohara A."/>
            <person name="Ohji S."/>
            <person name="Ichikawa N."/>
        </authorList>
    </citation>
    <scope>NUCLEOTIDE SEQUENCE [LARGE SCALE GENOMIC DNA]</scope>
    <source>
        <strain evidence="1 4">NBRC 105008</strain>
    </source>
</reference>